<dbReference type="RefSeq" id="WP_269780087.1">
    <property type="nucleotide sequence ID" value="NZ_AP021881.1"/>
</dbReference>
<dbReference type="GO" id="GO:0016832">
    <property type="term" value="F:aldehyde-lyase activity"/>
    <property type="evidence" value="ECO:0007669"/>
    <property type="project" value="InterPro"/>
</dbReference>
<dbReference type="AlphaFoldDB" id="A0A809SH36"/>
<gene>
    <name evidence="3" type="ORF">SFSGTM_11680</name>
</gene>
<keyword evidence="2" id="KW-0862">Zinc</keyword>
<name>A0A809SH36_9PROT</name>
<dbReference type="InterPro" id="IPR013785">
    <property type="entry name" value="Aldolase_TIM"/>
</dbReference>
<dbReference type="EMBL" id="AP021881">
    <property type="protein sequence ID" value="BBP00460.1"/>
    <property type="molecule type" value="Genomic_DNA"/>
</dbReference>
<evidence type="ECO:0000256" key="1">
    <source>
        <dbReference type="PIRSR" id="PIRSR001359-1"/>
    </source>
</evidence>
<accession>A0A809SH36</accession>
<protein>
    <recommendedName>
        <fullName evidence="5">Class II fructose-bisphosphate aldolase</fullName>
    </recommendedName>
</protein>
<evidence type="ECO:0000313" key="4">
    <source>
        <dbReference type="Proteomes" id="UP000463939"/>
    </source>
</evidence>
<dbReference type="GO" id="GO:0008270">
    <property type="term" value="F:zinc ion binding"/>
    <property type="evidence" value="ECO:0007669"/>
    <property type="project" value="InterPro"/>
</dbReference>
<dbReference type="GO" id="GO:0005975">
    <property type="term" value="P:carbohydrate metabolic process"/>
    <property type="evidence" value="ECO:0007669"/>
    <property type="project" value="InterPro"/>
</dbReference>
<sequence length="299" mass="31823">MPLVNTTDMLNHAYRHGYAVCAFNLINLEFLDGVLSAAESCRAPIILSFSEPHQAYYNVDLLVAAAIAGAQRASIPIALSFDNLTTIDKSQAAISLGCNSVMLDVSGLPLDENIRETREFAKVAHANGVTVEGKLGYAPTSLNEDANVTVDAEISMTLPAEAKAYVERTEVDSLAITIGTHQGILRSTPKLDIQRLSKINEAVGIPLVIHGGTGLTDDQFRKLVANGVAKVTYYTTLADVAVTAIRNQLAAHKNSSYLALNGVARAAISAESERIFKLLGSGGRAAEVLTQCRPCALNN</sequence>
<evidence type="ECO:0000256" key="2">
    <source>
        <dbReference type="PIRSR" id="PIRSR001359-3"/>
    </source>
</evidence>
<dbReference type="Gene3D" id="3.20.20.70">
    <property type="entry name" value="Aldolase class I"/>
    <property type="match status" value="1"/>
</dbReference>
<dbReference type="PANTHER" id="PTHR30304">
    <property type="entry name" value="D-TAGATOSE-1,6-BISPHOSPHATE ALDOLASE"/>
    <property type="match status" value="1"/>
</dbReference>
<feature type="binding site" evidence="2">
    <location>
        <position position="210"/>
    </location>
    <ligand>
        <name>Zn(2+)</name>
        <dbReference type="ChEBI" id="CHEBI:29105"/>
        <label>1</label>
        <note>catalytic</note>
    </ligand>
</feature>
<dbReference type="InterPro" id="IPR000771">
    <property type="entry name" value="FBA_II"/>
</dbReference>
<keyword evidence="2" id="KW-0479">Metal-binding</keyword>
<feature type="active site" description="Proton donor" evidence="1">
    <location>
        <position position="82"/>
    </location>
</feature>
<evidence type="ECO:0008006" key="5">
    <source>
        <dbReference type="Google" id="ProtNLM"/>
    </source>
</evidence>
<dbReference type="PIRSF" id="PIRSF001359">
    <property type="entry name" value="F_bP_aldolase_II"/>
    <property type="match status" value="1"/>
</dbReference>
<dbReference type="Pfam" id="PF01116">
    <property type="entry name" value="F_bP_aldolase"/>
    <property type="match status" value="1"/>
</dbReference>
<dbReference type="Proteomes" id="UP000463939">
    <property type="component" value="Chromosome"/>
</dbReference>
<keyword evidence="4" id="KW-1185">Reference proteome</keyword>
<feature type="binding site" evidence="2">
    <location>
        <position position="104"/>
    </location>
    <ligand>
        <name>Zn(2+)</name>
        <dbReference type="ChEBI" id="CHEBI:29105"/>
        <label>2</label>
    </ligand>
</feature>
<organism evidence="3 4">
    <name type="scientific">Sulfuriferula nivalis</name>
    <dbReference type="NCBI Taxonomy" id="2675298"/>
    <lineage>
        <taxon>Bacteria</taxon>
        <taxon>Pseudomonadati</taxon>
        <taxon>Pseudomonadota</taxon>
        <taxon>Betaproteobacteria</taxon>
        <taxon>Nitrosomonadales</taxon>
        <taxon>Sulfuricellaceae</taxon>
        <taxon>Sulfuriferula</taxon>
    </lineage>
</organism>
<dbReference type="InterPro" id="IPR050246">
    <property type="entry name" value="Class_II_FBP_aldolase"/>
</dbReference>
<reference evidence="4" key="1">
    <citation type="submission" date="2019-11" db="EMBL/GenBank/DDBJ databases">
        <title>Isolation and characterization of a novel species in the genus Sulfuriferula.</title>
        <authorList>
            <person name="Mochizuki J."/>
            <person name="Kojima H."/>
            <person name="Fukui M."/>
        </authorList>
    </citation>
    <scope>NUCLEOTIDE SEQUENCE [LARGE SCALE GENOMIC DNA]</scope>
    <source>
        <strain evidence="4">SGTM</strain>
    </source>
</reference>
<proteinExistence type="predicted"/>
<dbReference type="PANTHER" id="PTHR30304:SF0">
    <property type="entry name" value="D-TAGATOSE-1,6-BISPHOSPHATE ALDOLASE SUBUNIT GATY-RELATED"/>
    <property type="match status" value="1"/>
</dbReference>
<comment type="cofactor">
    <cofactor evidence="2">
        <name>Zn(2+)</name>
        <dbReference type="ChEBI" id="CHEBI:29105"/>
    </cofactor>
    <text evidence="2">Binds 2 Zn(2+) ions per subunit. One is catalytic and the other provides a structural contribution.</text>
</comment>
<evidence type="ECO:0000313" key="3">
    <source>
        <dbReference type="EMBL" id="BBP00460.1"/>
    </source>
</evidence>
<dbReference type="SUPFAM" id="SSF51569">
    <property type="entry name" value="Aldolase"/>
    <property type="match status" value="1"/>
</dbReference>
<dbReference type="KEGG" id="sniv:SFSGTM_11680"/>